<reference evidence="13" key="1">
    <citation type="submission" date="2023-07" db="EMBL/GenBank/DDBJ databases">
        <title>draft genome sequence of fig (Ficus carica).</title>
        <authorList>
            <person name="Takahashi T."/>
            <person name="Nishimura K."/>
        </authorList>
    </citation>
    <scope>NUCLEOTIDE SEQUENCE</scope>
</reference>
<dbReference type="InterPro" id="IPR003311">
    <property type="entry name" value="AUX_IAA"/>
</dbReference>
<dbReference type="SUPFAM" id="SSF54277">
    <property type="entry name" value="CAD &amp; PB1 domains"/>
    <property type="match status" value="1"/>
</dbReference>
<dbReference type="PANTHER" id="PTHR31734">
    <property type="entry name" value="AUXIN-RESPONSIVE PROTEIN IAA17"/>
    <property type="match status" value="1"/>
</dbReference>
<dbReference type="InterPro" id="IPR033389">
    <property type="entry name" value="AUX/IAA_dom"/>
</dbReference>
<dbReference type="GO" id="GO:0006355">
    <property type="term" value="P:regulation of DNA-templated transcription"/>
    <property type="evidence" value="ECO:0007669"/>
    <property type="project" value="InterPro"/>
</dbReference>
<keyword evidence="14" id="KW-1185">Reference proteome</keyword>
<evidence type="ECO:0000256" key="9">
    <source>
        <dbReference type="ARBA" id="ARBA00025283"/>
    </source>
</evidence>
<evidence type="ECO:0000256" key="1">
    <source>
        <dbReference type="ARBA" id="ARBA00004123"/>
    </source>
</evidence>
<protein>
    <recommendedName>
        <fullName evidence="10">Auxin-responsive protein</fullName>
    </recommendedName>
</protein>
<dbReference type="Proteomes" id="UP001187192">
    <property type="component" value="Unassembled WGS sequence"/>
</dbReference>
<proteinExistence type="inferred from homology"/>
<evidence type="ECO:0000256" key="10">
    <source>
        <dbReference type="RuleBase" id="RU004549"/>
    </source>
</evidence>
<evidence type="ECO:0000256" key="4">
    <source>
        <dbReference type="ARBA" id="ARBA00022491"/>
    </source>
</evidence>
<evidence type="ECO:0000256" key="6">
    <source>
        <dbReference type="ARBA" id="ARBA00023163"/>
    </source>
</evidence>
<dbReference type="FunFam" id="3.10.20.90:FF:000078">
    <property type="entry name" value="Auxin-responsive protein"/>
    <property type="match status" value="1"/>
</dbReference>
<evidence type="ECO:0000256" key="3">
    <source>
        <dbReference type="ARBA" id="ARBA00011726"/>
    </source>
</evidence>
<organism evidence="13 14">
    <name type="scientific">Ficus carica</name>
    <name type="common">Common fig</name>
    <dbReference type="NCBI Taxonomy" id="3494"/>
    <lineage>
        <taxon>Eukaryota</taxon>
        <taxon>Viridiplantae</taxon>
        <taxon>Streptophyta</taxon>
        <taxon>Embryophyta</taxon>
        <taxon>Tracheophyta</taxon>
        <taxon>Spermatophyta</taxon>
        <taxon>Magnoliopsida</taxon>
        <taxon>eudicotyledons</taxon>
        <taxon>Gunneridae</taxon>
        <taxon>Pentapetalae</taxon>
        <taxon>rosids</taxon>
        <taxon>fabids</taxon>
        <taxon>Rosales</taxon>
        <taxon>Moraceae</taxon>
        <taxon>Ficeae</taxon>
        <taxon>Ficus</taxon>
    </lineage>
</organism>
<dbReference type="GO" id="GO:0005634">
    <property type="term" value="C:nucleus"/>
    <property type="evidence" value="ECO:0007669"/>
    <property type="project" value="UniProtKB-SubCell"/>
</dbReference>
<evidence type="ECO:0000256" key="5">
    <source>
        <dbReference type="ARBA" id="ARBA00023015"/>
    </source>
</evidence>
<comment type="subunit">
    <text evidence="3 10">Homodimers and heterodimers.</text>
</comment>
<dbReference type="InterPro" id="IPR053793">
    <property type="entry name" value="PB1-like"/>
</dbReference>
<evidence type="ECO:0000313" key="13">
    <source>
        <dbReference type="EMBL" id="GMN50458.1"/>
    </source>
</evidence>
<evidence type="ECO:0000256" key="11">
    <source>
        <dbReference type="SAM" id="MobiDB-lite"/>
    </source>
</evidence>
<feature type="region of interest" description="Disordered" evidence="11">
    <location>
        <begin position="1"/>
        <end position="20"/>
    </location>
</feature>
<dbReference type="GO" id="GO:0009734">
    <property type="term" value="P:auxin-activated signaling pathway"/>
    <property type="evidence" value="ECO:0007669"/>
    <property type="project" value="UniProtKB-UniRule"/>
</dbReference>
<keyword evidence="7 10" id="KW-0539">Nucleus</keyword>
<feature type="domain" description="PB1" evidence="12">
    <location>
        <begin position="119"/>
        <end position="212"/>
    </location>
</feature>
<comment type="similarity">
    <text evidence="2 10">Belongs to the Aux/IAA family.</text>
</comment>
<gene>
    <name evidence="13" type="ORF">TIFTF001_019621</name>
</gene>
<evidence type="ECO:0000256" key="7">
    <source>
        <dbReference type="ARBA" id="ARBA00023242"/>
    </source>
</evidence>
<comment type="subcellular location">
    <subcellularLocation>
        <location evidence="1 10">Nucleus</location>
    </subcellularLocation>
</comment>
<name>A0AA88AQP8_FICCA</name>
<comment type="function">
    <text evidence="9">Aux/IAA proteins are short-lived transcriptional factors that function as repressors of early auxin response genes at low auxin concentrations. Repression is thought to result from the interaction with auxin response factors (ARFs), proteins that bind to the auxin-responsive promoter element (AuxRE). Formation of heterodimers with ARF proteins may alter their ability to modulate early auxin response genes expression.</text>
</comment>
<dbReference type="Gene3D" id="3.10.20.90">
    <property type="entry name" value="Phosphatidylinositol 3-kinase Catalytic Subunit, Chain A, domain 1"/>
    <property type="match status" value="1"/>
</dbReference>
<keyword evidence="5 10" id="KW-0805">Transcription regulation</keyword>
<comment type="caution">
    <text evidence="13">The sequence shown here is derived from an EMBL/GenBank/DDBJ whole genome shotgun (WGS) entry which is preliminary data.</text>
</comment>
<evidence type="ECO:0000256" key="8">
    <source>
        <dbReference type="ARBA" id="ARBA00023294"/>
    </source>
</evidence>
<accession>A0AA88AQP8</accession>
<keyword evidence="4 10" id="KW-0678">Repressor</keyword>
<dbReference type="Pfam" id="PF02309">
    <property type="entry name" value="AUX_IAA"/>
    <property type="match status" value="1"/>
</dbReference>
<dbReference type="PROSITE" id="PS51745">
    <property type="entry name" value="PB1"/>
    <property type="match status" value="1"/>
</dbReference>
<evidence type="ECO:0000313" key="14">
    <source>
        <dbReference type="Proteomes" id="UP001187192"/>
    </source>
</evidence>
<sequence>MSLEDTELTLGLPGGGARRERAAPMSPAAAVSGGFGSCSTKSLSTNNKRGFEETGDVDLELDLLSSNGEATGGGTGVDDKLEAEATSHMVGEAPAAKARMIGWPPVRSFRKKVLAPESCKYVKAAADGAPYLRKIDLEMYDGYKELLKALQEMFTCFNIRGLKCDEGKLVKPGKGIEYVPTYEDRDGDWMLVGDVPWKMFTESCKRMRLMKSSEAVGLGPRTTSDAHETRI</sequence>
<keyword evidence="8 10" id="KW-0927">Auxin signaling pathway</keyword>
<dbReference type="AlphaFoldDB" id="A0AA88AQP8"/>
<evidence type="ECO:0000256" key="2">
    <source>
        <dbReference type="ARBA" id="ARBA00006728"/>
    </source>
</evidence>
<dbReference type="PANTHER" id="PTHR31734:SF106">
    <property type="entry name" value="AUXIN-RESPONSIVE PROTEIN"/>
    <property type="match status" value="1"/>
</dbReference>
<keyword evidence="6 10" id="KW-0804">Transcription</keyword>
<evidence type="ECO:0000259" key="12">
    <source>
        <dbReference type="PROSITE" id="PS51745"/>
    </source>
</evidence>
<dbReference type="EMBL" id="BTGU01000034">
    <property type="protein sequence ID" value="GMN50458.1"/>
    <property type="molecule type" value="Genomic_DNA"/>
</dbReference>